<name>A0ABQ9VSV0_SAGOE</name>
<dbReference type="EMBL" id="JASSZA010000005">
    <property type="protein sequence ID" value="KAK2112457.1"/>
    <property type="molecule type" value="Genomic_DNA"/>
</dbReference>
<reference evidence="2 3" key="1">
    <citation type="submission" date="2023-05" db="EMBL/GenBank/DDBJ databases">
        <title>B98-5 Cell Line De Novo Hybrid Assembly: An Optical Mapping Approach.</title>
        <authorList>
            <person name="Kananen K."/>
            <person name="Auerbach J.A."/>
            <person name="Kautto E."/>
            <person name="Blachly J.S."/>
        </authorList>
    </citation>
    <scope>NUCLEOTIDE SEQUENCE [LARGE SCALE GENOMIC DNA]</scope>
    <source>
        <strain evidence="2">B95-8</strain>
        <tissue evidence="2">Cell line</tissue>
    </source>
</reference>
<dbReference type="Proteomes" id="UP001266305">
    <property type="component" value="Unassembled WGS sequence"/>
</dbReference>
<accession>A0ABQ9VSV0</accession>
<gene>
    <name evidence="2" type="ORF">P7K49_012204</name>
</gene>
<protein>
    <submittedName>
        <fullName evidence="2">Uncharacterized protein</fullName>
    </submittedName>
</protein>
<comment type="caution">
    <text evidence="2">The sequence shown here is derived from an EMBL/GenBank/DDBJ whole genome shotgun (WGS) entry which is preliminary data.</text>
</comment>
<organism evidence="2 3">
    <name type="scientific">Saguinus oedipus</name>
    <name type="common">Cotton-top tamarin</name>
    <name type="synonym">Oedipomidas oedipus</name>
    <dbReference type="NCBI Taxonomy" id="9490"/>
    <lineage>
        <taxon>Eukaryota</taxon>
        <taxon>Metazoa</taxon>
        <taxon>Chordata</taxon>
        <taxon>Craniata</taxon>
        <taxon>Vertebrata</taxon>
        <taxon>Euteleostomi</taxon>
        <taxon>Mammalia</taxon>
        <taxon>Eutheria</taxon>
        <taxon>Euarchontoglires</taxon>
        <taxon>Primates</taxon>
        <taxon>Haplorrhini</taxon>
        <taxon>Platyrrhini</taxon>
        <taxon>Cebidae</taxon>
        <taxon>Callitrichinae</taxon>
        <taxon>Saguinus</taxon>
    </lineage>
</organism>
<sequence length="218" mass="24144">MTHTHAPTLPGFFNCAENNTPQRPVPHTLRTPQGGAQDPRLPPPRMQWVLPQGPRTRQERELVNFVSATAAIRLTQVNRAQRKESTRRFPLQVLPEATVRNDPTGPLIWITRQQLGILVRMAGSGSLEVSRVAAAERAPSTQQHSPPCRHMEMQLLLKGGNALEIILPHTCPNDIHVKLRPCLPQAESQERLWGSAWVPSLPSSVQSTAIPSANSTEK</sequence>
<evidence type="ECO:0000256" key="1">
    <source>
        <dbReference type="SAM" id="MobiDB-lite"/>
    </source>
</evidence>
<feature type="region of interest" description="Disordered" evidence="1">
    <location>
        <begin position="1"/>
        <end position="45"/>
    </location>
</feature>
<keyword evidence="3" id="KW-1185">Reference proteome</keyword>
<evidence type="ECO:0000313" key="3">
    <source>
        <dbReference type="Proteomes" id="UP001266305"/>
    </source>
</evidence>
<proteinExistence type="predicted"/>
<evidence type="ECO:0000313" key="2">
    <source>
        <dbReference type="EMBL" id="KAK2112457.1"/>
    </source>
</evidence>